<dbReference type="AlphaFoldDB" id="A0A133KR51"/>
<comment type="caution">
    <text evidence="1">The sequence shown here is derived from an EMBL/GenBank/DDBJ whole genome shotgun (WGS) entry which is preliminary data.</text>
</comment>
<evidence type="ECO:0000313" key="1">
    <source>
        <dbReference type="EMBL" id="KWZ82043.1"/>
    </source>
</evidence>
<dbReference type="Proteomes" id="UP000070092">
    <property type="component" value="Unassembled WGS sequence"/>
</dbReference>
<accession>A0A133KR51</accession>
<gene>
    <name evidence="1" type="ORF">HMPREF3196_00626</name>
</gene>
<dbReference type="PATRIC" id="fig|1681.53.peg.614"/>
<name>A0A133KR51_BIFBI</name>
<sequence>MWSWNGFDDIKQHATERRNRFDQAVTASGAAMQAGPDSLAETKMAGEARKDSSFRECSSSDGCWHGDRCLAHGDYGAD</sequence>
<protein>
    <submittedName>
        <fullName evidence="1">Uncharacterized protein</fullName>
    </submittedName>
</protein>
<organism evidence="1 2">
    <name type="scientific">Bifidobacterium bifidum</name>
    <dbReference type="NCBI Taxonomy" id="1681"/>
    <lineage>
        <taxon>Bacteria</taxon>
        <taxon>Bacillati</taxon>
        <taxon>Actinomycetota</taxon>
        <taxon>Actinomycetes</taxon>
        <taxon>Bifidobacteriales</taxon>
        <taxon>Bifidobacteriaceae</taxon>
        <taxon>Bifidobacterium</taxon>
    </lineage>
</organism>
<evidence type="ECO:0000313" key="2">
    <source>
        <dbReference type="Proteomes" id="UP000070092"/>
    </source>
</evidence>
<dbReference type="EMBL" id="LRPO01000020">
    <property type="protein sequence ID" value="KWZ82043.1"/>
    <property type="molecule type" value="Genomic_DNA"/>
</dbReference>
<reference evidence="1 2" key="1">
    <citation type="submission" date="2016-01" db="EMBL/GenBank/DDBJ databases">
        <authorList>
            <person name="Oliw E.H."/>
        </authorList>
    </citation>
    <scope>NUCLEOTIDE SEQUENCE [LARGE SCALE GENOMIC DNA]</scope>
    <source>
        <strain evidence="1 2">MJR8628B</strain>
    </source>
</reference>
<proteinExistence type="predicted"/>